<proteinExistence type="predicted"/>
<accession>A0A5C5G503</accession>
<dbReference type="STRING" id="5288.A0A5C5G503"/>
<feature type="signal peptide" evidence="1">
    <location>
        <begin position="1"/>
        <end position="18"/>
    </location>
</feature>
<name>A0A5C5G503_9BASI</name>
<dbReference type="Proteomes" id="UP000311382">
    <property type="component" value="Unassembled WGS sequence"/>
</dbReference>
<keyword evidence="1" id="KW-0732">Signal</keyword>
<gene>
    <name evidence="2" type="ORF">DMC30DRAFT_414151</name>
</gene>
<organism evidence="2 3">
    <name type="scientific">Rhodotorula diobovata</name>
    <dbReference type="NCBI Taxonomy" id="5288"/>
    <lineage>
        <taxon>Eukaryota</taxon>
        <taxon>Fungi</taxon>
        <taxon>Dikarya</taxon>
        <taxon>Basidiomycota</taxon>
        <taxon>Pucciniomycotina</taxon>
        <taxon>Microbotryomycetes</taxon>
        <taxon>Sporidiobolales</taxon>
        <taxon>Sporidiobolaceae</taxon>
        <taxon>Rhodotorula</taxon>
    </lineage>
</organism>
<dbReference type="OrthoDB" id="2564904at2759"/>
<reference evidence="2 3" key="1">
    <citation type="submission" date="2019-03" db="EMBL/GenBank/DDBJ databases">
        <title>Rhodosporidium diobovatum UCD-FST 08-225 genome sequencing, assembly, and annotation.</title>
        <authorList>
            <person name="Fakankun I.U."/>
            <person name="Fristensky B."/>
            <person name="Levin D.B."/>
        </authorList>
    </citation>
    <scope>NUCLEOTIDE SEQUENCE [LARGE SCALE GENOMIC DNA]</scope>
    <source>
        <strain evidence="2 3">UCD-FST 08-225</strain>
    </source>
</reference>
<comment type="caution">
    <text evidence="2">The sequence shown here is derived from an EMBL/GenBank/DDBJ whole genome shotgun (WGS) entry which is preliminary data.</text>
</comment>
<evidence type="ECO:0000313" key="2">
    <source>
        <dbReference type="EMBL" id="TNY23462.1"/>
    </source>
</evidence>
<evidence type="ECO:0000256" key="1">
    <source>
        <dbReference type="SAM" id="SignalP"/>
    </source>
</evidence>
<feature type="chain" id="PRO_5022910597" evidence="1">
    <location>
        <begin position="19"/>
        <end position="390"/>
    </location>
</feature>
<dbReference type="AlphaFoldDB" id="A0A5C5G503"/>
<evidence type="ECO:0000313" key="3">
    <source>
        <dbReference type="Proteomes" id="UP000311382"/>
    </source>
</evidence>
<protein>
    <submittedName>
        <fullName evidence="2">Macrofage activating glyco protein</fullName>
    </submittedName>
</protein>
<keyword evidence="3" id="KW-1185">Reference proteome</keyword>
<sequence length="390" mass="39374">MLSIAAAATLALASSAAAQSTITAAPSPSQVAKAVKRAESSPLPLTSYSYAWGEQPYQVNPYNVGRGPQSGYNICNSTTSGPDAQCQTLVANNASDFCLWGSPTTDATGTIGDIEAAVVAYCTNDKWGARVLPPGAITGLQVLHTSEYIQWTGHINMTGLNLMADDTGGELDPHGADQLGNPLGGLVFSTGLPSGDNSTLQQSISWTNFVGSGLFCMKLCGPMSSPNYCENKFDLLGCAYNMPAAYEDGVFNECDSDLQSIVGTYVGTDGKTSTWSQPESLPATSTLPWTPVVPSSSNCRTYQSTDLFPASLLGYQSTAAAAASSTSAASSATSTGSAASSRSGASSAQVTGTGAAAAAQSSGGSTSGASHVVASGGALAFVGALVAALV</sequence>
<dbReference type="EMBL" id="SOZI01000011">
    <property type="protein sequence ID" value="TNY23462.1"/>
    <property type="molecule type" value="Genomic_DNA"/>
</dbReference>